<evidence type="ECO:0000259" key="2">
    <source>
        <dbReference type="Pfam" id="PF14244"/>
    </source>
</evidence>
<evidence type="ECO:0000313" key="4">
    <source>
        <dbReference type="Proteomes" id="UP001630127"/>
    </source>
</evidence>
<protein>
    <recommendedName>
        <fullName evidence="2">Retrotransposon Copia-like N-terminal domain-containing protein</fullName>
    </recommendedName>
</protein>
<proteinExistence type="predicted"/>
<dbReference type="EMBL" id="JBJUIK010000003">
    <property type="protein sequence ID" value="KAL3533266.1"/>
    <property type="molecule type" value="Genomic_DNA"/>
</dbReference>
<evidence type="ECO:0000256" key="1">
    <source>
        <dbReference type="SAM" id="MobiDB-lite"/>
    </source>
</evidence>
<dbReference type="Proteomes" id="UP001630127">
    <property type="component" value="Unassembled WGS sequence"/>
</dbReference>
<dbReference type="AlphaFoldDB" id="A0ABD3APZ4"/>
<keyword evidence="4" id="KW-1185">Reference proteome</keyword>
<gene>
    <name evidence="3" type="ORF">ACH5RR_006787</name>
</gene>
<accession>A0ABD3APZ4</accession>
<organism evidence="3 4">
    <name type="scientific">Cinchona calisaya</name>
    <dbReference type="NCBI Taxonomy" id="153742"/>
    <lineage>
        <taxon>Eukaryota</taxon>
        <taxon>Viridiplantae</taxon>
        <taxon>Streptophyta</taxon>
        <taxon>Embryophyta</taxon>
        <taxon>Tracheophyta</taxon>
        <taxon>Spermatophyta</taxon>
        <taxon>Magnoliopsida</taxon>
        <taxon>eudicotyledons</taxon>
        <taxon>Gunneridae</taxon>
        <taxon>Pentapetalae</taxon>
        <taxon>asterids</taxon>
        <taxon>lamiids</taxon>
        <taxon>Gentianales</taxon>
        <taxon>Rubiaceae</taxon>
        <taxon>Cinchonoideae</taxon>
        <taxon>Cinchoneae</taxon>
        <taxon>Cinchona</taxon>
    </lineage>
</organism>
<dbReference type="InterPro" id="IPR029472">
    <property type="entry name" value="Copia-like_N"/>
</dbReference>
<name>A0ABD3APZ4_9GENT</name>
<reference evidence="3 4" key="1">
    <citation type="submission" date="2024-11" db="EMBL/GenBank/DDBJ databases">
        <title>A near-complete genome assembly of Cinchona calisaya.</title>
        <authorList>
            <person name="Lian D.C."/>
            <person name="Zhao X.W."/>
            <person name="Wei L."/>
        </authorList>
    </citation>
    <scope>NUCLEOTIDE SEQUENCE [LARGE SCALE GENOMIC DNA]</scope>
    <source>
        <tissue evidence="3">Nenye</tissue>
    </source>
</reference>
<evidence type="ECO:0000313" key="3">
    <source>
        <dbReference type="EMBL" id="KAL3533266.1"/>
    </source>
</evidence>
<feature type="region of interest" description="Disordered" evidence="1">
    <location>
        <begin position="1"/>
        <end position="34"/>
    </location>
</feature>
<dbReference type="Pfam" id="PF14244">
    <property type="entry name" value="Retrotran_gag_3"/>
    <property type="match status" value="1"/>
</dbReference>
<comment type="caution">
    <text evidence="3">The sequence shown here is derived from an EMBL/GenBank/DDBJ whole genome shotgun (WGS) entry which is preliminary data.</text>
</comment>
<sequence length="180" mass="20668">MVEMAASGKRQSTITSGGGSGSRGEPNQTSMSLGGDLSHHSFQLTFHKLDGRNYFEWAQLIKLAIDGRGKLGYLIGEVKKPETCNPWMSRGFFQSYEEETRSKVMLKSELDMKPALENFVVATIWNEPKSDKKNKPWCDHYKKHWHTWDTCWKIHGKPLTWKKKNTTDNQAFQATREEQG</sequence>
<feature type="domain" description="Retrotransposon Copia-like N-terminal" evidence="2">
    <location>
        <begin position="39"/>
        <end position="82"/>
    </location>
</feature>